<dbReference type="EMBL" id="CADCXU010026911">
    <property type="protein sequence ID" value="CAB0013615.1"/>
    <property type="molecule type" value="Genomic_DNA"/>
</dbReference>
<reference evidence="1 2" key="1">
    <citation type="submission" date="2020-02" db="EMBL/GenBank/DDBJ databases">
        <authorList>
            <person name="Ferguson B K."/>
        </authorList>
    </citation>
    <scope>NUCLEOTIDE SEQUENCE [LARGE SCALE GENOMIC DNA]</scope>
</reference>
<feature type="non-terminal residue" evidence="1">
    <location>
        <position position="62"/>
    </location>
</feature>
<dbReference type="Proteomes" id="UP000479000">
    <property type="component" value="Unassembled WGS sequence"/>
</dbReference>
<evidence type="ECO:0000313" key="1">
    <source>
        <dbReference type="EMBL" id="CAB0013615.1"/>
    </source>
</evidence>
<accession>A0A6H5H848</accession>
<organism evidence="1 2">
    <name type="scientific">Nesidiocoris tenuis</name>
    <dbReference type="NCBI Taxonomy" id="355587"/>
    <lineage>
        <taxon>Eukaryota</taxon>
        <taxon>Metazoa</taxon>
        <taxon>Ecdysozoa</taxon>
        <taxon>Arthropoda</taxon>
        <taxon>Hexapoda</taxon>
        <taxon>Insecta</taxon>
        <taxon>Pterygota</taxon>
        <taxon>Neoptera</taxon>
        <taxon>Paraneoptera</taxon>
        <taxon>Hemiptera</taxon>
        <taxon>Heteroptera</taxon>
        <taxon>Panheteroptera</taxon>
        <taxon>Cimicomorpha</taxon>
        <taxon>Miridae</taxon>
        <taxon>Dicyphina</taxon>
        <taxon>Nesidiocoris</taxon>
    </lineage>
</organism>
<protein>
    <submittedName>
        <fullName evidence="1">Uncharacterized protein</fullName>
    </submittedName>
</protein>
<gene>
    <name evidence="1" type="ORF">NTEN_LOCUS18214</name>
</gene>
<dbReference type="AlphaFoldDB" id="A0A6H5H848"/>
<sequence>MCLVAYCSIFYTIASPNVPNTNRDTLHNSILFWCRILLLALHLNITCFWQKETAAEVSKDSS</sequence>
<proteinExistence type="predicted"/>
<keyword evidence="2" id="KW-1185">Reference proteome</keyword>
<name>A0A6H5H848_9HEMI</name>
<evidence type="ECO:0000313" key="2">
    <source>
        <dbReference type="Proteomes" id="UP000479000"/>
    </source>
</evidence>